<dbReference type="InterPro" id="IPR000719">
    <property type="entry name" value="Prot_kinase_dom"/>
</dbReference>
<dbReference type="GO" id="GO:0004672">
    <property type="term" value="F:protein kinase activity"/>
    <property type="evidence" value="ECO:0007669"/>
    <property type="project" value="InterPro"/>
</dbReference>
<dbReference type="EMBL" id="KZ302004">
    <property type="protein sequence ID" value="PFH50412.1"/>
    <property type="molecule type" value="Genomic_DNA"/>
</dbReference>
<dbReference type="PROSITE" id="PS50011">
    <property type="entry name" value="PROTEIN_KINASE_DOM"/>
    <property type="match status" value="1"/>
</dbReference>
<evidence type="ECO:0000313" key="3">
    <source>
        <dbReference type="Proteomes" id="UP000242287"/>
    </source>
</evidence>
<feature type="domain" description="Protein kinase" evidence="1">
    <location>
        <begin position="225"/>
        <end position="450"/>
    </location>
</feature>
<reference evidence="2 3" key="1">
    <citation type="submission" date="2014-02" db="EMBL/GenBank/DDBJ databases">
        <title>Transposable element dynamics among asymbiotic and ectomycorrhizal Amanita fungi.</title>
        <authorList>
            <consortium name="DOE Joint Genome Institute"/>
            <person name="Hess J."/>
            <person name="Skrede I."/>
            <person name="Wolfe B."/>
            <person name="LaButti K."/>
            <person name="Ohm R.A."/>
            <person name="Grigoriev I.V."/>
            <person name="Pringle A."/>
        </authorList>
    </citation>
    <scope>NUCLEOTIDE SEQUENCE [LARGE SCALE GENOMIC DNA]</scope>
    <source>
        <strain evidence="2 3">SKay4041</strain>
    </source>
</reference>
<organism evidence="2 3">
    <name type="scientific">Amanita thiersii Skay4041</name>
    <dbReference type="NCBI Taxonomy" id="703135"/>
    <lineage>
        <taxon>Eukaryota</taxon>
        <taxon>Fungi</taxon>
        <taxon>Dikarya</taxon>
        <taxon>Basidiomycota</taxon>
        <taxon>Agaricomycotina</taxon>
        <taxon>Agaricomycetes</taxon>
        <taxon>Agaricomycetidae</taxon>
        <taxon>Agaricales</taxon>
        <taxon>Pluteineae</taxon>
        <taxon>Amanitaceae</taxon>
        <taxon>Amanita</taxon>
    </lineage>
</organism>
<accession>A0A2A9NRW5</accession>
<dbReference type="Gene3D" id="1.10.510.10">
    <property type="entry name" value="Transferase(Phosphotransferase) domain 1"/>
    <property type="match status" value="1"/>
</dbReference>
<name>A0A2A9NRW5_9AGAR</name>
<dbReference type="GO" id="GO:0005524">
    <property type="term" value="F:ATP binding"/>
    <property type="evidence" value="ECO:0007669"/>
    <property type="project" value="InterPro"/>
</dbReference>
<sequence length="450" mass="51304">SRGVKRKRDTQDEIVNELRLLAPILRHAPSSFSTPSVFFDEDVANIVLCNRPFKFDTIPITLFQEEFGQFQDDCMMNPSSKVQELLKVLTVAVCKSYSSENKRGDIISNIFEAHANVYLLAKIQMTEYITDGNLRSKVMPAVILECKNESECALFQAIARYVQFLKMQVTYFRNTRFPCVLMTVVGFENGSCIGFYGCLWTGQKLHVKLLAPVYDLATPWEDEVDRRNIAAGLQAFLNIIPRIDAHHTSLSKLPLQKRTYPYKTDYRDESGQQINFRYTERIEKKLVFAARTDEGAPLIVKFTRHYSADAHRFLAQLGHAPQLRAVTALPGGWKMIVLDFSRYIALEDIPFSFESQSIVISRVSEILHKLHNYGYVHGDVRSINILVDPGTLTNTTGCAIHLLDFDWAAKIGEATYPMRINTTTVRRPKGVTDGQLITAEHDMEMVQWLF</sequence>
<dbReference type="InterPro" id="IPR011009">
    <property type="entry name" value="Kinase-like_dom_sf"/>
</dbReference>
<protein>
    <recommendedName>
        <fullName evidence="1">Protein kinase domain-containing protein</fullName>
    </recommendedName>
</protein>
<feature type="non-terminal residue" evidence="2">
    <location>
        <position position="1"/>
    </location>
</feature>
<dbReference type="SUPFAM" id="SSF56112">
    <property type="entry name" value="Protein kinase-like (PK-like)"/>
    <property type="match status" value="1"/>
</dbReference>
<dbReference type="InterPro" id="IPR008266">
    <property type="entry name" value="Tyr_kinase_AS"/>
</dbReference>
<dbReference type="PROSITE" id="PS00109">
    <property type="entry name" value="PROTEIN_KINASE_TYR"/>
    <property type="match status" value="1"/>
</dbReference>
<proteinExistence type="predicted"/>
<dbReference type="OrthoDB" id="4062651at2759"/>
<keyword evidence="3" id="KW-1185">Reference proteome</keyword>
<dbReference type="Proteomes" id="UP000242287">
    <property type="component" value="Unassembled WGS sequence"/>
</dbReference>
<gene>
    <name evidence="2" type="ORF">AMATHDRAFT_145129</name>
</gene>
<evidence type="ECO:0000259" key="1">
    <source>
        <dbReference type="PROSITE" id="PS50011"/>
    </source>
</evidence>
<evidence type="ECO:0000313" key="2">
    <source>
        <dbReference type="EMBL" id="PFH50412.1"/>
    </source>
</evidence>
<dbReference type="AlphaFoldDB" id="A0A2A9NRW5"/>